<evidence type="ECO:0000313" key="5">
    <source>
        <dbReference type="Proteomes" id="UP000618319"/>
    </source>
</evidence>
<gene>
    <name evidence="4" type="ORF">C4F40_03530</name>
</gene>
<dbReference type="EMBL" id="PSKQ01000017">
    <property type="protein sequence ID" value="MBE8719798.1"/>
    <property type="molecule type" value="Genomic_DNA"/>
</dbReference>
<comment type="cofactor">
    <cofactor evidence="1">
        <name>Ca(2+)</name>
        <dbReference type="ChEBI" id="CHEBI:29108"/>
    </cofactor>
</comment>
<accession>A0ABR9T377</accession>
<dbReference type="InterPro" id="IPR014718">
    <property type="entry name" value="GH-type_carb-bd"/>
</dbReference>
<evidence type="ECO:0000256" key="3">
    <source>
        <dbReference type="ARBA" id="ARBA00022837"/>
    </source>
</evidence>
<protein>
    <submittedName>
        <fullName evidence="4">Aldose epimerase</fullName>
    </submittedName>
</protein>
<dbReference type="CDD" id="cd09024">
    <property type="entry name" value="Aldose_epim_lacX"/>
    <property type="match status" value="1"/>
</dbReference>
<dbReference type="InterPro" id="IPR008183">
    <property type="entry name" value="Aldose_1/G6P_1-epimerase"/>
</dbReference>
<keyword evidence="5" id="KW-1185">Reference proteome</keyword>
<dbReference type="InterPro" id="IPR037481">
    <property type="entry name" value="LacX"/>
</dbReference>
<dbReference type="RefSeq" id="WP_196937506.1">
    <property type="nucleotide sequence ID" value="NZ_MU158689.1"/>
</dbReference>
<comment type="caution">
    <text evidence="4">The sequence shown here is derived from an EMBL/GenBank/DDBJ whole genome shotgun (WGS) entry which is preliminary data.</text>
</comment>
<keyword evidence="3" id="KW-0106">Calcium</keyword>
<dbReference type="Proteomes" id="UP000618319">
    <property type="component" value="Unassembled WGS sequence"/>
</dbReference>
<dbReference type="SUPFAM" id="SSF74650">
    <property type="entry name" value="Galactose mutarotase-like"/>
    <property type="match status" value="1"/>
</dbReference>
<proteinExistence type="predicted"/>
<evidence type="ECO:0000256" key="1">
    <source>
        <dbReference type="ARBA" id="ARBA00001913"/>
    </source>
</evidence>
<reference evidence="4 5" key="1">
    <citation type="submission" date="2018-02" db="EMBL/GenBank/DDBJ databases">
        <title>Sphingobacterium KA21.</title>
        <authorList>
            <person name="Vasarhelyi B.M."/>
            <person name="Deshmukh S."/>
            <person name="Balint B."/>
            <person name="Kukolya J."/>
        </authorList>
    </citation>
    <scope>NUCLEOTIDE SEQUENCE [LARGE SCALE GENOMIC DNA]</scope>
    <source>
        <strain evidence="4 5">Ka21</strain>
    </source>
</reference>
<organism evidence="4 5">
    <name type="scientific">Sphingobacterium pedocola</name>
    <dbReference type="NCBI Taxonomy" id="2082722"/>
    <lineage>
        <taxon>Bacteria</taxon>
        <taxon>Pseudomonadati</taxon>
        <taxon>Bacteroidota</taxon>
        <taxon>Sphingobacteriia</taxon>
        <taxon>Sphingobacteriales</taxon>
        <taxon>Sphingobacteriaceae</taxon>
        <taxon>Sphingobacterium</taxon>
    </lineage>
</organism>
<evidence type="ECO:0000256" key="2">
    <source>
        <dbReference type="ARBA" id="ARBA00011245"/>
    </source>
</evidence>
<dbReference type="Gene3D" id="2.70.98.10">
    <property type="match status" value="1"/>
</dbReference>
<evidence type="ECO:0000313" key="4">
    <source>
        <dbReference type="EMBL" id="MBE8719798.1"/>
    </source>
</evidence>
<sequence length="287" mass="33581">MLENDILKIKVVPKGAELQSIYNKNAKREYIWQRDPRFWTKSSPVLFPIVGGLKNGRYWLHGQEYQLPKHGFARDHTFDLVVQSKTELSFVLRADRQTKDIYPFDFDFFVHYILEEDTLYCTYEVWNNSEEKMLFSVGGHPALQLDFSQRRGWADYFLEFPDDSALTRYYLRNGLLHTQPEFYPLEGHRLQLSGNMFRDDAWVLKNLLSKKIILGNRQEDYAVGFAVEGFSYLGLWSAPGSSFICLEPWCGVNDTEQHSGLLEEKEGIVVVSPTDRWQRTWSLSILK</sequence>
<dbReference type="InterPro" id="IPR011013">
    <property type="entry name" value="Gal_mutarotase_sf_dom"/>
</dbReference>
<name>A0ABR9T377_9SPHI</name>
<comment type="subunit">
    <text evidence="2">Monomer.</text>
</comment>
<dbReference type="Pfam" id="PF01263">
    <property type="entry name" value="Aldose_epim"/>
    <property type="match status" value="1"/>
</dbReference>